<dbReference type="FunFam" id="3.20.20.140:FF:000005">
    <property type="entry name" value="TatD family hydrolase"/>
    <property type="match status" value="1"/>
</dbReference>
<dbReference type="RefSeq" id="WP_015557894.1">
    <property type="nucleotide sequence ID" value="NC_021039.1"/>
</dbReference>
<dbReference type="PIRSF" id="PIRSF005902">
    <property type="entry name" value="DNase_TatD"/>
    <property type="match status" value="1"/>
</dbReference>
<keyword evidence="1 3" id="KW-0479">Metal-binding</keyword>
<dbReference type="InterPro" id="IPR015991">
    <property type="entry name" value="TatD/YcfH-like"/>
</dbReference>
<feature type="binding site" evidence="3">
    <location>
        <position position="10"/>
    </location>
    <ligand>
        <name>a divalent metal cation</name>
        <dbReference type="ChEBI" id="CHEBI:60240"/>
        <label>1</label>
    </ligand>
</feature>
<proteinExistence type="predicted"/>
<dbReference type="PANTHER" id="PTHR46124">
    <property type="entry name" value="D-AMINOACYL-TRNA DEACYLASE"/>
    <property type="match status" value="1"/>
</dbReference>
<dbReference type="GO" id="GO:0016788">
    <property type="term" value="F:hydrolase activity, acting on ester bonds"/>
    <property type="evidence" value="ECO:0007669"/>
    <property type="project" value="InterPro"/>
</dbReference>
<dbReference type="EC" id="3.1.21.-" evidence="4"/>
<sequence>MNEPLIFDSHAHYTDPAFDPDREQVLAALPEQGVARVMLAASDLVSARAGIQLAAQYDYIYTSVGIHPEEAGRVPADYLETLEQLLACQKVHAIGEIGLDYHYPGYDPAQQKMLFCSQLELAAKHDLPVIMHCRDATGDCMEILRQYRPKGVMHCFSGSAETARELVAMGLYVGFTGVVTFKNARRALEAVRAVPMDRLLVETDCPYMAPVPYRGKRCDSSMIPMTAGRMAEEKGCTLEEMLRQTGENAKRLFSVK</sequence>
<dbReference type="SUPFAM" id="SSF51556">
    <property type="entry name" value="Metallo-dependent hydrolases"/>
    <property type="match status" value="1"/>
</dbReference>
<gene>
    <name evidence="4" type="ordered locus">RUM_07980</name>
</gene>
<dbReference type="InterPro" id="IPR018228">
    <property type="entry name" value="DNase_TatD-rel_CS"/>
</dbReference>
<keyword evidence="2 4" id="KW-0378">Hydrolase</keyword>
<dbReference type="NCBIfam" id="TIGR00010">
    <property type="entry name" value="YchF/TatD family DNA exonuclease"/>
    <property type="match status" value="1"/>
</dbReference>
<evidence type="ECO:0000256" key="1">
    <source>
        <dbReference type="ARBA" id="ARBA00022723"/>
    </source>
</evidence>
<dbReference type="PANTHER" id="PTHR46124:SF2">
    <property type="entry name" value="D-AMINOACYL-TRNA DEACYLASE"/>
    <property type="match status" value="1"/>
</dbReference>
<keyword evidence="5" id="KW-1185">Reference proteome</keyword>
<dbReference type="InterPro" id="IPR001130">
    <property type="entry name" value="TatD-like"/>
</dbReference>
<reference evidence="4" key="1">
    <citation type="submission" date="2010-03" db="EMBL/GenBank/DDBJ databases">
        <title>The genome sequence of Ruminococcus sp. 18P13.</title>
        <authorList>
            <consortium name="metaHIT consortium -- http://www.metahit.eu/"/>
            <person name="Pajon A."/>
            <person name="Turner K."/>
            <person name="Parkhill J."/>
            <person name="Bernalier A."/>
        </authorList>
    </citation>
    <scope>NUCLEOTIDE SEQUENCE [LARGE SCALE GENOMIC DNA]</scope>
    <source>
        <strain evidence="4">Type strain: 18P13</strain>
    </source>
</reference>
<evidence type="ECO:0000256" key="3">
    <source>
        <dbReference type="PIRSR" id="PIRSR005902-1"/>
    </source>
</evidence>
<dbReference type="EMBL" id="FP929052">
    <property type="protein sequence ID" value="CBL16987.1"/>
    <property type="molecule type" value="Genomic_DNA"/>
</dbReference>
<feature type="binding site" evidence="3">
    <location>
        <position position="154"/>
    </location>
    <ligand>
        <name>a divalent metal cation</name>
        <dbReference type="ChEBI" id="CHEBI:60240"/>
        <label>2</label>
    </ligand>
</feature>
<evidence type="ECO:0000313" key="5">
    <source>
        <dbReference type="Proteomes" id="UP000007054"/>
    </source>
</evidence>
<feature type="binding site" evidence="3">
    <location>
        <position position="204"/>
    </location>
    <ligand>
        <name>a divalent metal cation</name>
        <dbReference type="ChEBI" id="CHEBI:60240"/>
        <label>1</label>
    </ligand>
</feature>
<dbReference type="GO" id="GO:0046872">
    <property type="term" value="F:metal ion binding"/>
    <property type="evidence" value="ECO:0007669"/>
    <property type="project" value="UniProtKB-KW"/>
</dbReference>
<feature type="binding site" evidence="3">
    <location>
        <position position="96"/>
    </location>
    <ligand>
        <name>a divalent metal cation</name>
        <dbReference type="ChEBI" id="CHEBI:60240"/>
        <label>1</label>
    </ligand>
</feature>
<accession>D4LBJ2</accession>
<dbReference type="Proteomes" id="UP000007054">
    <property type="component" value="Chromosome"/>
</dbReference>
<feature type="binding site" evidence="3">
    <location>
        <position position="132"/>
    </location>
    <ligand>
        <name>a divalent metal cation</name>
        <dbReference type="ChEBI" id="CHEBI:60240"/>
        <label>2</label>
    </ligand>
</feature>
<dbReference type="PROSITE" id="PS01091">
    <property type="entry name" value="TATD_3"/>
    <property type="match status" value="1"/>
</dbReference>
<evidence type="ECO:0000313" key="4">
    <source>
        <dbReference type="EMBL" id="CBL16987.1"/>
    </source>
</evidence>
<name>D4LBJ2_RUMC1</name>
<dbReference type="OrthoDB" id="9810005at2"/>
<dbReference type="GO" id="GO:0004536">
    <property type="term" value="F:DNA nuclease activity"/>
    <property type="evidence" value="ECO:0007669"/>
    <property type="project" value="InterPro"/>
</dbReference>
<dbReference type="HOGENOM" id="CLU_031506_4_0_9"/>
<dbReference type="GeneID" id="83155584"/>
<dbReference type="STRING" id="213810.RUM_07980"/>
<dbReference type="KEGG" id="rch:RUM_07980"/>
<reference evidence="4" key="2">
    <citation type="submission" date="2010-03" db="EMBL/GenBank/DDBJ databases">
        <authorList>
            <person name="Pajon A."/>
        </authorList>
    </citation>
    <scope>NUCLEOTIDE SEQUENCE</scope>
    <source>
        <strain evidence="4">Type strain: 18P13</strain>
    </source>
</reference>
<feature type="binding site" evidence="3">
    <location>
        <position position="12"/>
    </location>
    <ligand>
        <name>a divalent metal cation</name>
        <dbReference type="ChEBI" id="CHEBI:60240"/>
        <label>1</label>
    </ligand>
</feature>
<dbReference type="InterPro" id="IPR032466">
    <property type="entry name" value="Metal_Hydrolase"/>
</dbReference>
<protein>
    <submittedName>
        <fullName evidence="4">Hydrolase, TatD family</fullName>
        <ecNumber evidence="4">3.1.21.-</ecNumber>
    </submittedName>
</protein>
<dbReference type="CDD" id="cd01310">
    <property type="entry name" value="TatD_DNAse"/>
    <property type="match status" value="1"/>
</dbReference>
<organism evidence="4 5">
    <name type="scientific">Ruminococcus champanellensis (strain DSM 18848 / JCM 17042 / KCTC 15320 / 18P13)</name>
    <dbReference type="NCBI Taxonomy" id="213810"/>
    <lineage>
        <taxon>Bacteria</taxon>
        <taxon>Bacillati</taxon>
        <taxon>Bacillota</taxon>
        <taxon>Clostridia</taxon>
        <taxon>Eubacteriales</taxon>
        <taxon>Oscillospiraceae</taxon>
        <taxon>Ruminococcus</taxon>
    </lineage>
</organism>
<dbReference type="AlphaFoldDB" id="D4LBJ2"/>
<dbReference type="Pfam" id="PF01026">
    <property type="entry name" value="TatD_DNase"/>
    <property type="match status" value="1"/>
</dbReference>
<evidence type="ECO:0000256" key="2">
    <source>
        <dbReference type="ARBA" id="ARBA00022801"/>
    </source>
</evidence>
<dbReference type="PATRIC" id="fig|213810.4.peg.713"/>
<dbReference type="BioCyc" id="RCHA213810:RUM_RS03865-MONOMER"/>
<dbReference type="GO" id="GO:0005829">
    <property type="term" value="C:cytosol"/>
    <property type="evidence" value="ECO:0007669"/>
    <property type="project" value="TreeGrafter"/>
</dbReference>
<dbReference type="Gene3D" id="3.20.20.140">
    <property type="entry name" value="Metal-dependent hydrolases"/>
    <property type="match status" value="1"/>
</dbReference>